<proteinExistence type="predicted"/>
<evidence type="ECO:0000313" key="2">
    <source>
        <dbReference type="Proteomes" id="UP001528920"/>
    </source>
</evidence>
<dbReference type="InterPro" id="IPR016024">
    <property type="entry name" value="ARM-type_fold"/>
</dbReference>
<comment type="caution">
    <text evidence="1">The sequence shown here is derived from an EMBL/GenBank/DDBJ whole genome shotgun (WGS) entry which is preliminary data.</text>
</comment>
<dbReference type="PANTHER" id="PTHR34070">
    <property type="entry name" value="ARMADILLO-TYPE FOLD"/>
    <property type="match status" value="1"/>
</dbReference>
<dbReference type="CDD" id="cd07064">
    <property type="entry name" value="AlkD_like_1"/>
    <property type="match status" value="1"/>
</dbReference>
<organism evidence="1 2">
    <name type="scientific">Paralabilibaculum antarcticum</name>
    <dbReference type="NCBI Taxonomy" id="2912572"/>
    <lineage>
        <taxon>Bacteria</taxon>
        <taxon>Pseudomonadati</taxon>
        <taxon>Bacteroidota</taxon>
        <taxon>Bacteroidia</taxon>
        <taxon>Marinilabiliales</taxon>
        <taxon>Marinifilaceae</taxon>
        <taxon>Paralabilibaculum</taxon>
    </lineage>
</organism>
<dbReference type="Pfam" id="PF08713">
    <property type="entry name" value="DNA_alkylation"/>
    <property type="match status" value="1"/>
</dbReference>
<dbReference type="RefSeq" id="WP_275108211.1">
    <property type="nucleotide sequence ID" value="NZ_JAKJSC010000001.1"/>
</dbReference>
<dbReference type="PANTHER" id="PTHR34070:SF1">
    <property type="entry name" value="DNA ALKYLATION REPAIR PROTEIN"/>
    <property type="match status" value="1"/>
</dbReference>
<keyword evidence="2" id="KW-1185">Reference proteome</keyword>
<dbReference type="InterPro" id="IPR014825">
    <property type="entry name" value="DNA_alkylation"/>
</dbReference>
<dbReference type="Gene3D" id="1.25.40.290">
    <property type="entry name" value="ARM repeat domains"/>
    <property type="match status" value="1"/>
</dbReference>
<dbReference type="EMBL" id="JAKJSC010000001">
    <property type="protein sequence ID" value="MDE5416873.1"/>
    <property type="molecule type" value="Genomic_DNA"/>
</dbReference>
<dbReference type="Gene3D" id="1.20.1660.10">
    <property type="entry name" value="Hypothetical protein (EF3068)"/>
    <property type="match status" value="1"/>
</dbReference>
<dbReference type="Proteomes" id="UP001528920">
    <property type="component" value="Unassembled WGS sequence"/>
</dbReference>
<name>A0ABT5VN59_9BACT</name>
<reference evidence="1 2" key="1">
    <citation type="submission" date="2022-01" db="EMBL/GenBank/DDBJ databases">
        <title>Labilibaculum sp. nov, a marine bacterium isolated from Antarctica.</title>
        <authorList>
            <person name="Dai W."/>
        </authorList>
    </citation>
    <scope>NUCLEOTIDE SEQUENCE [LARGE SCALE GENOMIC DNA]</scope>
    <source>
        <strain evidence="1 2">DW002</strain>
    </source>
</reference>
<evidence type="ECO:0000313" key="1">
    <source>
        <dbReference type="EMBL" id="MDE5416873.1"/>
    </source>
</evidence>
<accession>A0ABT5VN59</accession>
<protein>
    <submittedName>
        <fullName evidence="1">DNA alkylation repair protein</fullName>
    </submittedName>
</protein>
<gene>
    <name evidence="1" type="ORF">L3049_02550</name>
</gene>
<sequence length="222" mass="26564">METKFIDTVKIVDIYEKNANRELALRMESYMKNHFSFLGIPKPLRAQLSKPFLKEKTKVKIIDWDFVFQMFEKSEREFQYLAMEYLRKLEKTLQKSDIEMLEKLIKTKSWWDSVDALAPLVGVLCQKHPVLKEEVLMNWMESSDIWLKRVSIIFQLKYKDQTDTEFLKKAILRNNMTKEFFLNKAIGWALRQYSKFNPDWVKIFISTHSLSPLSIREGSKYL</sequence>
<dbReference type="SUPFAM" id="SSF48371">
    <property type="entry name" value="ARM repeat"/>
    <property type="match status" value="1"/>
</dbReference>